<name>M7CV03_9GAMM</name>
<dbReference type="PATRIC" id="fig|1288826.3.peg.532"/>
<dbReference type="PROSITE" id="PS51257">
    <property type="entry name" value="PROKAR_LIPOPROTEIN"/>
    <property type="match status" value="1"/>
</dbReference>
<comment type="caution">
    <text evidence="5">The sequence shown here is derived from an EMBL/GenBank/DDBJ whole genome shotgun (WGS) entry which is preliminary data.</text>
</comment>
<evidence type="ECO:0000313" key="5">
    <source>
        <dbReference type="EMBL" id="EMP56944.1"/>
    </source>
</evidence>
<feature type="chain" id="PRO_5004081294" evidence="3">
    <location>
        <begin position="26"/>
        <end position="265"/>
    </location>
</feature>
<dbReference type="SMART" id="SM00062">
    <property type="entry name" value="PBPb"/>
    <property type="match status" value="1"/>
</dbReference>
<keyword evidence="2 3" id="KW-0732">Signal</keyword>
<reference evidence="5 6" key="1">
    <citation type="journal article" date="2013" name="Genome Announc.">
        <title>Genome Sequence of Hydrothermal Arsenic-Respiring Bacterium Marinobacter santoriniensis NKSG1T.</title>
        <authorList>
            <person name="Handley K.M."/>
            <person name="Upton M."/>
            <person name="Beatson S.A."/>
            <person name="Hery M."/>
            <person name="Lloyd J.R."/>
        </authorList>
    </citation>
    <scope>NUCLEOTIDE SEQUENCE [LARGE SCALE GENOMIC DNA]</scope>
    <source>
        <strain evidence="5 6">NKSG1</strain>
    </source>
</reference>
<dbReference type="eggNOG" id="COG0834">
    <property type="taxonomic scope" value="Bacteria"/>
</dbReference>
<feature type="domain" description="Solute-binding protein family 3/N-terminal" evidence="4">
    <location>
        <begin position="38"/>
        <end position="252"/>
    </location>
</feature>
<dbReference type="Proteomes" id="UP000011960">
    <property type="component" value="Unassembled WGS sequence"/>
</dbReference>
<keyword evidence="6" id="KW-1185">Reference proteome</keyword>
<dbReference type="STRING" id="1288826.MSNKSG1_02756"/>
<organism evidence="5 6">
    <name type="scientific">Marinobacter santoriniensis NKSG1</name>
    <dbReference type="NCBI Taxonomy" id="1288826"/>
    <lineage>
        <taxon>Bacteria</taxon>
        <taxon>Pseudomonadati</taxon>
        <taxon>Pseudomonadota</taxon>
        <taxon>Gammaproteobacteria</taxon>
        <taxon>Pseudomonadales</taxon>
        <taxon>Marinobacteraceae</taxon>
        <taxon>Marinobacter</taxon>
    </lineage>
</organism>
<sequence>MFHLKRTLCIFLVFLVSCFSSIVNADQSTMDRISNTGEFRIAVQTQGPPVSFIDKNGKRTGLAIEMARTFADEMGVKLVIKDYDWKGLIPALISGKVDMIAADMTPTPKRHMKMLFTDPAFFSEVVVFAKKDKNITDWKSLNSSDYSIAAAQASSYATQARKKLPDAKLKEYSGATPQVVQSVLSDRVDAGVGDRAALSGFLKQNPELEIVGSLHKEPLSFAVRPDSVHLLLALNNYLRLIRYDGRHEKMLDYWWNSTNWQKDHD</sequence>
<feature type="signal peptide" evidence="3">
    <location>
        <begin position="1"/>
        <end position="25"/>
    </location>
</feature>
<evidence type="ECO:0000259" key="4">
    <source>
        <dbReference type="SMART" id="SM00062"/>
    </source>
</evidence>
<evidence type="ECO:0000256" key="3">
    <source>
        <dbReference type="SAM" id="SignalP"/>
    </source>
</evidence>
<dbReference type="OrthoDB" id="9768183at2"/>
<evidence type="ECO:0000256" key="1">
    <source>
        <dbReference type="ARBA" id="ARBA00010333"/>
    </source>
</evidence>
<evidence type="ECO:0000313" key="6">
    <source>
        <dbReference type="Proteomes" id="UP000011960"/>
    </source>
</evidence>
<gene>
    <name evidence="5" type="ORF">MSNKSG1_02756</name>
</gene>
<dbReference type="RefSeq" id="WP_008937709.1">
    <property type="nucleotide sequence ID" value="NZ_APAT01000008.1"/>
</dbReference>
<accession>M7CV03</accession>
<dbReference type="Pfam" id="PF00497">
    <property type="entry name" value="SBP_bac_3"/>
    <property type="match status" value="1"/>
</dbReference>
<dbReference type="CDD" id="cd13530">
    <property type="entry name" value="PBP2_peptides_like"/>
    <property type="match status" value="1"/>
</dbReference>
<dbReference type="PANTHER" id="PTHR35936">
    <property type="entry name" value="MEMBRANE-BOUND LYTIC MUREIN TRANSGLYCOSYLASE F"/>
    <property type="match status" value="1"/>
</dbReference>
<dbReference type="SUPFAM" id="SSF53850">
    <property type="entry name" value="Periplasmic binding protein-like II"/>
    <property type="match status" value="1"/>
</dbReference>
<protein>
    <submittedName>
        <fullName evidence="5">Amino acid ABC transporter substrate-binding protein</fullName>
    </submittedName>
</protein>
<dbReference type="Gene3D" id="3.40.190.10">
    <property type="entry name" value="Periplasmic binding protein-like II"/>
    <property type="match status" value="2"/>
</dbReference>
<evidence type="ECO:0000256" key="2">
    <source>
        <dbReference type="ARBA" id="ARBA00022729"/>
    </source>
</evidence>
<dbReference type="AlphaFoldDB" id="M7CV03"/>
<dbReference type="EMBL" id="APAT01000008">
    <property type="protein sequence ID" value="EMP56944.1"/>
    <property type="molecule type" value="Genomic_DNA"/>
</dbReference>
<proteinExistence type="inferred from homology"/>
<dbReference type="InterPro" id="IPR001638">
    <property type="entry name" value="Solute-binding_3/MltF_N"/>
</dbReference>
<comment type="similarity">
    <text evidence="1">Belongs to the bacterial solute-binding protein 3 family.</text>
</comment>